<dbReference type="InterPro" id="IPR013011">
    <property type="entry name" value="PTS_EIIB_2"/>
</dbReference>
<dbReference type="GO" id="GO:0009401">
    <property type="term" value="P:phosphoenolpyruvate-dependent sugar phosphotransferase system"/>
    <property type="evidence" value="ECO:0007669"/>
    <property type="project" value="InterPro"/>
</dbReference>
<dbReference type="EMBL" id="JAUEIR010000004">
    <property type="protein sequence ID" value="MDN0069139.1"/>
    <property type="molecule type" value="Genomic_DNA"/>
</dbReference>
<evidence type="ECO:0000256" key="4">
    <source>
        <dbReference type="ARBA" id="ARBA00023159"/>
    </source>
</evidence>
<dbReference type="SUPFAM" id="SSF52794">
    <property type="entry name" value="PTS system IIB component-like"/>
    <property type="match status" value="1"/>
</dbReference>
<comment type="caution">
    <text evidence="9">The sequence shown here is derived from an EMBL/GenBank/DDBJ whole genome shotgun (WGS) entry which is preliminary data.</text>
</comment>
<dbReference type="AlphaFoldDB" id="A0AAW7JP53"/>
<feature type="domain" description="PTS EIIA type-2" evidence="6">
    <location>
        <begin position="526"/>
        <end position="670"/>
    </location>
</feature>
<dbReference type="InterPro" id="IPR002178">
    <property type="entry name" value="PTS_EIIA_type-2_dom"/>
</dbReference>
<evidence type="ECO:0000256" key="2">
    <source>
        <dbReference type="ARBA" id="ARBA00022737"/>
    </source>
</evidence>
<proteinExistence type="predicted"/>
<keyword evidence="5" id="KW-0804">Transcription</keyword>
<evidence type="ECO:0000259" key="8">
    <source>
        <dbReference type="PROSITE" id="PS51372"/>
    </source>
</evidence>
<dbReference type="PROSITE" id="PS51099">
    <property type="entry name" value="PTS_EIIB_TYPE_2"/>
    <property type="match status" value="1"/>
</dbReference>
<evidence type="ECO:0000256" key="3">
    <source>
        <dbReference type="ARBA" id="ARBA00023015"/>
    </source>
</evidence>
<dbReference type="InterPro" id="IPR036095">
    <property type="entry name" value="PTS_EIIB-like_sf"/>
</dbReference>
<dbReference type="Pfam" id="PF00874">
    <property type="entry name" value="PRD"/>
    <property type="match status" value="2"/>
</dbReference>
<keyword evidence="1" id="KW-0808">Transferase</keyword>
<evidence type="ECO:0000256" key="5">
    <source>
        <dbReference type="ARBA" id="ARBA00023163"/>
    </source>
</evidence>
<sequence length="681" mass="76636">MRIGAETLAAYVETHPGITPDALADYIGVSVRTVRTYVNQINRTMSGFAAIKLNRNSGYHMEISDPYAYDTWREGVGASSAVQTPKARLMLLLNDLLMRNDWVKLDDLSGFMFVSRGTVSNDLKHAQEFLDGYGLSIETRPHYGIRITGPELSRRICLANVIVDRFNDAMGDIESETKRSLDTLFSRLFKDRQEPDPDANAGDGADAGSDTTLDIVSDCVSRVIREEHFQINTAAYRNLIVHIAVALVRIQEHCYVPMASDQLDQMKGTDEFRVAEKIVAAIEGAMGQESLLPEEEIAYISIHLAGKRMMLGDSPKDEGLIITDDVWHVVEEMIECVWKAFRFDFRNDLELHMNLARHIVPLAVRLRYRMYLKNPLIDDIKKRYALAYSMAMDASIVLARKYGAEVSEDEIGYIALAFALALERQKSKIPKKNILVICASGAGSAHLLEYRCRREFADYVDRIFTCDLMGIDNVDFSHIDYVFTTVPINRKLPVPVREVSYFLGDDEVIDMRLVLDSRSNPGKVPPYFKRSLFFPHMTLTSKRKVLDFLLDRTCETCSVASDFRELVWKREALVPTSFGNRVATPHPIEAASDETFICVGLLDHPVAWDADGQPVQAVFLLGFSDKKRNGEMPLHEFMSAFASLLVDKEAVDTLLKRQNWETLMALLESALSGEPDGSPGT</sequence>
<organism evidence="9 10">
    <name type="scientific">Collinsella ihumii</name>
    <dbReference type="NCBI Taxonomy" id="1720204"/>
    <lineage>
        <taxon>Bacteria</taxon>
        <taxon>Bacillati</taxon>
        <taxon>Actinomycetota</taxon>
        <taxon>Coriobacteriia</taxon>
        <taxon>Coriobacteriales</taxon>
        <taxon>Coriobacteriaceae</taxon>
        <taxon>Collinsella</taxon>
    </lineage>
</organism>
<protein>
    <submittedName>
        <fullName evidence="9">BglG family transcription antiterminator</fullName>
    </submittedName>
</protein>
<dbReference type="CDD" id="cd05568">
    <property type="entry name" value="PTS_IIB_bgl_like"/>
    <property type="match status" value="1"/>
</dbReference>
<dbReference type="Gene3D" id="3.40.930.10">
    <property type="entry name" value="Mannitol-specific EII, Chain A"/>
    <property type="match status" value="1"/>
</dbReference>
<keyword evidence="3" id="KW-0805">Transcription regulation</keyword>
<dbReference type="PANTHER" id="PTHR30185">
    <property type="entry name" value="CRYPTIC BETA-GLUCOSIDE BGL OPERON ANTITERMINATOR"/>
    <property type="match status" value="1"/>
</dbReference>
<dbReference type="PROSITE" id="PS51094">
    <property type="entry name" value="PTS_EIIA_TYPE_2"/>
    <property type="match status" value="1"/>
</dbReference>
<dbReference type="SUPFAM" id="SSF63520">
    <property type="entry name" value="PTS-regulatory domain, PRD"/>
    <property type="match status" value="2"/>
</dbReference>
<accession>A0AAW7JP53</accession>
<evidence type="ECO:0000259" key="7">
    <source>
        <dbReference type="PROSITE" id="PS51099"/>
    </source>
</evidence>
<reference evidence="9" key="2">
    <citation type="submission" date="2023-08" db="EMBL/GenBank/DDBJ databases">
        <title>Identification and characterization of horizontal gene transfer across gut microbiota members of farm animals based on homology search.</title>
        <authorList>
            <person name="Schwarzerova J."/>
            <person name="Nykrynova M."/>
            <person name="Jureckova K."/>
            <person name="Cejkova D."/>
            <person name="Rychlik I."/>
        </authorList>
    </citation>
    <scope>NUCLEOTIDE SEQUENCE</scope>
    <source>
        <strain evidence="9">15_COKtk</strain>
    </source>
</reference>
<dbReference type="InterPro" id="IPR007737">
    <property type="entry name" value="Mga_HTH"/>
</dbReference>
<gene>
    <name evidence="9" type="ORF">QVN40_05395</name>
</gene>
<evidence type="ECO:0000256" key="1">
    <source>
        <dbReference type="ARBA" id="ARBA00022679"/>
    </source>
</evidence>
<dbReference type="InterPro" id="IPR050661">
    <property type="entry name" value="BglG_antiterminators"/>
</dbReference>
<dbReference type="Pfam" id="PF00359">
    <property type="entry name" value="PTS_EIIA_2"/>
    <property type="match status" value="1"/>
</dbReference>
<dbReference type="Gene3D" id="3.40.50.2300">
    <property type="match status" value="1"/>
</dbReference>
<dbReference type="InterPro" id="IPR011608">
    <property type="entry name" value="PRD"/>
</dbReference>
<evidence type="ECO:0000259" key="6">
    <source>
        <dbReference type="PROSITE" id="PS51094"/>
    </source>
</evidence>
<keyword evidence="2" id="KW-0677">Repeat</keyword>
<dbReference type="Pfam" id="PF05043">
    <property type="entry name" value="Mga"/>
    <property type="match status" value="1"/>
</dbReference>
<dbReference type="Pfam" id="PF08279">
    <property type="entry name" value="HTH_11"/>
    <property type="match status" value="1"/>
</dbReference>
<dbReference type="GO" id="GO:0008982">
    <property type="term" value="F:protein-N(PI)-phosphohistidine-sugar phosphotransferase activity"/>
    <property type="evidence" value="ECO:0007669"/>
    <property type="project" value="InterPro"/>
</dbReference>
<dbReference type="RefSeq" id="WP_289826987.1">
    <property type="nucleotide sequence ID" value="NZ_JAUEIR010000004.1"/>
</dbReference>
<keyword evidence="4" id="KW-0010">Activator</keyword>
<dbReference type="PANTHER" id="PTHR30185:SF13">
    <property type="entry name" value="LICABCH OPERON REGULATOR-RELATED"/>
    <property type="match status" value="1"/>
</dbReference>
<feature type="domain" description="PTS EIIB type-2" evidence="7">
    <location>
        <begin position="432"/>
        <end position="523"/>
    </location>
</feature>
<dbReference type="InterPro" id="IPR036634">
    <property type="entry name" value="PRD_sf"/>
</dbReference>
<evidence type="ECO:0000313" key="10">
    <source>
        <dbReference type="Proteomes" id="UP001168505"/>
    </source>
</evidence>
<dbReference type="PROSITE" id="PS51372">
    <property type="entry name" value="PRD_2"/>
    <property type="match status" value="2"/>
</dbReference>
<feature type="domain" description="PRD" evidence="8">
    <location>
        <begin position="321"/>
        <end position="428"/>
    </location>
</feature>
<dbReference type="GO" id="GO:0006355">
    <property type="term" value="P:regulation of DNA-templated transcription"/>
    <property type="evidence" value="ECO:0007669"/>
    <property type="project" value="InterPro"/>
</dbReference>
<dbReference type="SUPFAM" id="SSF55804">
    <property type="entry name" value="Phoshotransferase/anion transport protein"/>
    <property type="match status" value="1"/>
</dbReference>
<feature type="domain" description="PRD" evidence="8">
    <location>
        <begin position="207"/>
        <end position="314"/>
    </location>
</feature>
<dbReference type="InterPro" id="IPR013196">
    <property type="entry name" value="HTH_11"/>
</dbReference>
<dbReference type="InterPro" id="IPR016152">
    <property type="entry name" value="PTrfase/Anion_transptr"/>
</dbReference>
<name>A0AAW7JP53_9ACTN</name>
<evidence type="ECO:0000313" key="9">
    <source>
        <dbReference type="EMBL" id="MDN0069139.1"/>
    </source>
</evidence>
<reference evidence="9" key="1">
    <citation type="submission" date="2023-06" db="EMBL/GenBank/DDBJ databases">
        <authorList>
            <person name="Zeman M."/>
            <person name="Kubasova T."/>
            <person name="Jahodarova E."/>
            <person name="Nykrynova M."/>
            <person name="Rychlik I."/>
        </authorList>
    </citation>
    <scope>NUCLEOTIDE SEQUENCE</scope>
    <source>
        <strain evidence="9">15_COKtk</strain>
    </source>
</reference>
<dbReference type="Gene3D" id="1.10.1790.10">
    <property type="entry name" value="PRD domain"/>
    <property type="match status" value="2"/>
</dbReference>
<dbReference type="Proteomes" id="UP001168505">
    <property type="component" value="Unassembled WGS sequence"/>
</dbReference>